<dbReference type="STRING" id="6669.E9G017"/>
<comment type="similarity">
    <text evidence="2">Belongs to the NPC2 family.</text>
</comment>
<keyword evidence="3" id="KW-0964">Secreted</keyword>
<dbReference type="GO" id="GO:0005576">
    <property type="term" value="C:extracellular region"/>
    <property type="evidence" value="ECO:0007669"/>
    <property type="project" value="UniProtKB-SubCell"/>
</dbReference>
<organism evidence="6 7">
    <name type="scientific">Daphnia pulex</name>
    <name type="common">Water flea</name>
    <dbReference type="NCBI Taxonomy" id="6669"/>
    <lineage>
        <taxon>Eukaryota</taxon>
        <taxon>Metazoa</taxon>
        <taxon>Ecdysozoa</taxon>
        <taxon>Arthropoda</taxon>
        <taxon>Crustacea</taxon>
        <taxon>Branchiopoda</taxon>
        <taxon>Diplostraca</taxon>
        <taxon>Cladocera</taxon>
        <taxon>Anomopoda</taxon>
        <taxon>Daphniidae</taxon>
        <taxon>Daphnia</taxon>
    </lineage>
</organism>
<proteinExistence type="inferred from homology"/>
<dbReference type="GO" id="GO:0032934">
    <property type="term" value="F:sterol binding"/>
    <property type="evidence" value="ECO:0000318"/>
    <property type="project" value="GO_Central"/>
</dbReference>
<dbReference type="PANTHER" id="PTHR11306">
    <property type="entry name" value="NIEMANN PICK TYPE C2 PROTEIN NPC2-RELATED"/>
    <property type="match status" value="1"/>
</dbReference>
<feature type="domain" description="MD-2-related lipid-recognition" evidence="5">
    <location>
        <begin position="30"/>
        <end position="164"/>
    </location>
</feature>
<sequence length="170" mass="18479">MALQMRSIAVLVIVLAFYAHAGKTLSRVSVHPCFGNDMTAIVLEVRVSDCQTLPCQLTRGSQVTVEFDFIPATNIKSDITTGAAVTIGDISLPDLESKESLACPSITNKQSGLAVGCKLNAKEVYTYSKTTSISDKYPVAENANIQWELYDEDDKTIVCLNVPAKFVRSK</sequence>
<dbReference type="AlphaFoldDB" id="E9G017"/>
<evidence type="ECO:0000256" key="2">
    <source>
        <dbReference type="ARBA" id="ARBA00006370"/>
    </source>
</evidence>
<dbReference type="FunCoup" id="E9G017">
    <property type="interactions" value="130"/>
</dbReference>
<keyword evidence="7" id="KW-1185">Reference proteome</keyword>
<dbReference type="FunFam" id="2.60.40.770:FF:000001">
    <property type="entry name" value="NPC intracellular cholesterol transporter 2"/>
    <property type="match status" value="1"/>
</dbReference>
<dbReference type="SMART" id="SM00737">
    <property type="entry name" value="ML"/>
    <property type="match status" value="1"/>
</dbReference>
<dbReference type="InParanoid" id="E9G017"/>
<feature type="signal peptide" evidence="4">
    <location>
        <begin position="1"/>
        <end position="21"/>
    </location>
</feature>
<keyword evidence="4" id="KW-0732">Signal</keyword>
<dbReference type="InterPro" id="IPR039670">
    <property type="entry name" value="NPC2-like"/>
</dbReference>
<dbReference type="Proteomes" id="UP000000305">
    <property type="component" value="Unassembled WGS sequence"/>
</dbReference>
<reference evidence="6 7" key="1">
    <citation type="journal article" date="2011" name="Science">
        <title>The ecoresponsive genome of Daphnia pulex.</title>
        <authorList>
            <person name="Colbourne J.K."/>
            <person name="Pfrender M.E."/>
            <person name="Gilbert D."/>
            <person name="Thomas W.K."/>
            <person name="Tucker A."/>
            <person name="Oakley T.H."/>
            <person name="Tokishita S."/>
            <person name="Aerts A."/>
            <person name="Arnold G.J."/>
            <person name="Basu M.K."/>
            <person name="Bauer D.J."/>
            <person name="Caceres C.E."/>
            <person name="Carmel L."/>
            <person name="Casola C."/>
            <person name="Choi J.H."/>
            <person name="Detter J.C."/>
            <person name="Dong Q."/>
            <person name="Dusheyko S."/>
            <person name="Eads B.D."/>
            <person name="Frohlich T."/>
            <person name="Geiler-Samerotte K.A."/>
            <person name="Gerlach D."/>
            <person name="Hatcher P."/>
            <person name="Jogdeo S."/>
            <person name="Krijgsveld J."/>
            <person name="Kriventseva E.V."/>
            <person name="Kultz D."/>
            <person name="Laforsch C."/>
            <person name="Lindquist E."/>
            <person name="Lopez J."/>
            <person name="Manak J.R."/>
            <person name="Muller J."/>
            <person name="Pangilinan J."/>
            <person name="Patwardhan R.P."/>
            <person name="Pitluck S."/>
            <person name="Pritham E.J."/>
            <person name="Rechtsteiner A."/>
            <person name="Rho M."/>
            <person name="Rogozin I.B."/>
            <person name="Sakarya O."/>
            <person name="Salamov A."/>
            <person name="Schaack S."/>
            <person name="Shapiro H."/>
            <person name="Shiga Y."/>
            <person name="Skalitzky C."/>
            <person name="Smith Z."/>
            <person name="Souvorov A."/>
            <person name="Sung W."/>
            <person name="Tang Z."/>
            <person name="Tsuchiya D."/>
            <person name="Tu H."/>
            <person name="Vos H."/>
            <person name="Wang M."/>
            <person name="Wolf Y.I."/>
            <person name="Yamagata H."/>
            <person name="Yamada T."/>
            <person name="Ye Y."/>
            <person name="Shaw J.R."/>
            <person name="Andrews J."/>
            <person name="Crease T.J."/>
            <person name="Tang H."/>
            <person name="Lucas S.M."/>
            <person name="Robertson H.M."/>
            <person name="Bork P."/>
            <person name="Koonin E.V."/>
            <person name="Zdobnov E.M."/>
            <person name="Grigoriev I.V."/>
            <person name="Lynch M."/>
            <person name="Boore J.L."/>
        </authorList>
    </citation>
    <scope>NUCLEOTIDE SEQUENCE [LARGE SCALE GENOMIC DNA]</scope>
</reference>
<feature type="chain" id="PRO_5003240741" description="MD-2-related lipid-recognition domain-containing protein" evidence="4">
    <location>
        <begin position="22"/>
        <end position="170"/>
    </location>
</feature>
<dbReference type="GO" id="GO:0015918">
    <property type="term" value="P:sterol transport"/>
    <property type="evidence" value="ECO:0000318"/>
    <property type="project" value="GO_Central"/>
</dbReference>
<dbReference type="OMA" id="VIHYALM"/>
<dbReference type="OrthoDB" id="4937502at2759"/>
<dbReference type="SUPFAM" id="SSF81296">
    <property type="entry name" value="E set domains"/>
    <property type="match status" value="1"/>
</dbReference>
<name>E9G017_DAPPU</name>
<dbReference type="Gene3D" id="2.60.40.770">
    <property type="match status" value="1"/>
</dbReference>
<dbReference type="InterPro" id="IPR003172">
    <property type="entry name" value="ML_dom"/>
</dbReference>
<dbReference type="Pfam" id="PF02221">
    <property type="entry name" value="E1_DerP2_DerF2"/>
    <property type="match status" value="1"/>
</dbReference>
<protein>
    <recommendedName>
        <fullName evidence="5">MD-2-related lipid-recognition domain-containing protein</fullName>
    </recommendedName>
</protein>
<evidence type="ECO:0000256" key="1">
    <source>
        <dbReference type="ARBA" id="ARBA00004613"/>
    </source>
</evidence>
<dbReference type="PhylomeDB" id="E9G017"/>
<evidence type="ECO:0000313" key="7">
    <source>
        <dbReference type="Proteomes" id="UP000000305"/>
    </source>
</evidence>
<dbReference type="InterPro" id="IPR014756">
    <property type="entry name" value="Ig_E-set"/>
</dbReference>
<comment type="subcellular location">
    <subcellularLocation>
        <location evidence="1">Secreted</location>
    </subcellularLocation>
</comment>
<accession>E9G017</accession>
<dbReference type="EMBL" id="GL732528">
    <property type="protein sequence ID" value="EFX87166.1"/>
    <property type="molecule type" value="Genomic_DNA"/>
</dbReference>
<evidence type="ECO:0000256" key="3">
    <source>
        <dbReference type="ARBA" id="ARBA00022525"/>
    </source>
</evidence>
<dbReference type="KEGG" id="dpx:DAPPUDRAFT_221856"/>
<dbReference type="PANTHER" id="PTHR11306:SF68">
    <property type="entry name" value="NPC INTRACELLULAR CHOLESTEROL TRANSPORTER 2"/>
    <property type="match status" value="1"/>
</dbReference>
<evidence type="ECO:0000256" key="4">
    <source>
        <dbReference type="SAM" id="SignalP"/>
    </source>
</evidence>
<gene>
    <name evidence="6" type="ORF">DAPPUDRAFT_221856</name>
</gene>
<dbReference type="HOGENOM" id="CLU_109192_1_3_1"/>
<dbReference type="eggNOG" id="KOG4063">
    <property type="taxonomic scope" value="Eukaryota"/>
</dbReference>
<evidence type="ECO:0000259" key="5">
    <source>
        <dbReference type="SMART" id="SM00737"/>
    </source>
</evidence>
<evidence type="ECO:0000313" key="6">
    <source>
        <dbReference type="EMBL" id="EFX87166.1"/>
    </source>
</evidence>